<keyword evidence="12" id="KW-1185">Reference proteome</keyword>
<dbReference type="GO" id="GO:0016787">
    <property type="term" value="F:hydrolase activity"/>
    <property type="evidence" value="ECO:0007669"/>
    <property type="project" value="UniProtKB-KW"/>
</dbReference>
<keyword evidence="4" id="KW-0547">Nucleotide-binding</keyword>
<keyword evidence="6" id="KW-0347">Helicase</keyword>
<reference evidence="11" key="1">
    <citation type="journal article" date="2018" name="DNA Res.">
        <title>Multiple hybrid de novo genome assembly of finger millet, an orphan allotetraploid crop.</title>
        <authorList>
            <person name="Hatakeyama M."/>
            <person name="Aluri S."/>
            <person name="Balachadran M.T."/>
            <person name="Sivarajan S.R."/>
            <person name="Patrignani A."/>
            <person name="Gruter S."/>
            <person name="Poveda L."/>
            <person name="Shimizu-Inatsugi R."/>
            <person name="Baeten J."/>
            <person name="Francoijs K.J."/>
            <person name="Nataraja K.N."/>
            <person name="Reddy Y.A.N."/>
            <person name="Phadnis S."/>
            <person name="Ravikumar R.L."/>
            <person name="Schlapbach R."/>
            <person name="Sreeman S.M."/>
            <person name="Shimizu K.K."/>
        </authorList>
    </citation>
    <scope>NUCLEOTIDE SEQUENCE</scope>
</reference>
<evidence type="ECO:0008006" key="13">
    <source>
        <dbReference type="Google" id="ProtNLM"/>
    </source>
</evidence>
<comment type="subcellular location">
    <subcellularLocation>
        <location evidence="1">Cytoplasm</location>
    </subcellularLocation>
</comment>
<dbReference type="InterPro" id="IPR049080">
    <property type="entry name" value="MOV-10-like_beta-barrel"/>
</dbReference>
<dbReference type="GO" id="GO:0005737">
    <property type="term" value="C:cytoplasm"/>
    <property type="evidence" value="ECO:0007669"/>
    <property type="project" value="UniProtKB-SubCell"/>
</dbReference>
<name>A0AAV5DE12_ELECO</name>
<sequence>MVKSATRSAVAKLELVFLYKSRISGPSKSRAPLPSPTSYGTNETPATKNMSLLPHQPRFSPPGFSSPSLSLIRNHSDDEFSVAGEKPDVEFMDYQNDDTLQSYDLEDGPVEEMRSYDMEGVSMKRRGRNLSLEVPGLAEKRPSLVQGDYIFARHAGSDARTFQGFIHKVEADEIFLQFDEIFHCNHRDRNLYDVSFTYNRVSMRRRYKAIHEVEIMGPDILFPCQSPCRSLKKWSFKPLNPHINTEQADAVAMILGCRGVPPYVIYGPPGTGKTMTIVEAILQLYTGKRRTNILVCAASNSAADHVLEKTPRS</sequence>
<feature type="compositionally biased region" description="Polar residues" evidence="8">
    <location>
        <begin position="36"/>
        <end position="46"/>
    </location>
</feature>
<dbReference type="Pfam" id="PF13086">
    <property type="entry name" value="AAA_11"/>
    <property type="match status" value="1"/>
</dbReference>
<dbReference type="InterPro" id="IPR041677">
    <property type="entry name" value="DNA2/NAM7_AAA_11"/>
</dbReference>
<evidence type="ECO:0000256" key="6">
    <source>
        <dbReference type="ARBA" id="ARBA00022806"/>
    </source>
</evidence>
<evidence type="ECO:0000256" key="8">
    <source>
        <dbReference type="SAM" id="MobiDB-lite"/>
    </source>
</evidence>
<dbReference type="FunFam" id="2.40.30.270:FF:000005">
    <property type="entry name" value="Probable RNA helicase SDE3"/>
    <property type="match status" value="1"/>
</dbReference>
<dbReference type="EMBL" id="BQKI01000015">
    <property type="protein sequence ID" value="GJN09009.1"/>
    <property type="molecule type" value="Genomic_DNA"/>
</dbReference>
<gene>
    <name evidence="11" type="primary">ga26975</name>
    <name evidence="11" type="ORF">PR202_ga26975</name>
</gene>
<keyword evidence="5" id="KW-0378">Hydrolase</keyword>
<evidence type="ECO:0000256" key="5">
    <source>
        <dbReference type="ARBA" id="ARBA00022801"/>
    </source>
</evidence>
<evidence type="ECO:0000256" key="7">
    <source>
        <dbReference type="ARBA" id="ARBA00022840"/>
    </source>
</evidence>
<organism evidence="11 12">
    <name type="scientific">Eleusine coracana subsp. coracana</name>
    <dbReference type="NCBI Taxonomy" id="191504"/>
    <lineage>
        <taxon>Eukaryota</taxon>
        <taxon>Viridiplantae</taxon>
        <taxon>Streptophyta</taxon>
        <taxon>Embryophyta</taxon>
        <taxon>Tracheophyta</taxon>
        <taxon>Spermatophyta</taxon>
        <taxon>Magnoliopsida</taxon>
        <taxon>Liliopsida</taxon>
        <taxon>Poales</taxon>
        <taxon>Poaceae</taxon>
        <taxon>PACMAD clade</taxon>
        <taxon>Chloridoideae</taxon>
        <taxon>Cynodonteae</taxon>
        <taxon>Eleusininae</taxon>
        <taxon>Eleusine</taxon>
    </lineage>
</organism>
<evidence type="ECO:0000259" key="10">
    <source>
        <dbReference type="Pfam" id="PF21634"/>
    </source>
</evidence>
<dbReference type="InterPro" id="IPR027417">
    <property type="entry name" value="P-loop_NTPase"/>
</dbReference>
<evidence type="ECO:0000256" key="4">
    <source>
        <dbReference type="ARBA" id="ARBA00022741"/>
    </source>
</evidence>
<evidence type="ECO:0000256" key="3">
    <source>
        <dbReference type="ARBA" id="ARBA00022490"/>
    </source>
</evidence>
<protein>
    <recommendedName>
        <fullName evidence="13">RNA helicase SDE3</fullName>
    </recommendedName>
</protein>
<dbReference type="GO" id="GO:0004386">
    <property type="term" value="F:helicase activity"/>
    <property type="evidence" value="ECO:0007669"/>
    <property type="project" value="UniProtKB-KW"/>
</dbReference>
<dbReference type="FunFam" id="3.40.50.300:FF:001468">
    <property type="entry name" value="Probable RNA helicase SDE3"/>
    <property type="match status" value="1"/>
</dbReference>
<evidence type="ECO:0000313" key="11">
    <source>
        <dbReference type="EMBL" id="GJN09009.1"/>
    </source>
</evidence>
<dbReference type="PANTHER" id="PTHR45418">
    <property type="entry name" value="CANCER/TESTIS ANTIGEN 55"/>
    <property type="match status" value="1"/>
</dbReference>
<dbReference type="Gene3D" id="3.40.50.300">
    <property type="entry name" value="P-loop containing nucleotide triphosphate hydrolases"/>
    <property type="match status" value="1"/>
</dbReference>
<dbReference type="Gene3D" id="2.40.30.270">
    <property type="match status" value="1"/>
</dbReference>
<reference evidence="11" key="2">
    <citation type="submission" date="2021-12" db="EMBL/GenBank/DDBJ databases">
        <title>Resequencing data analysis of finger millet.</title>
        <authorList>
            <person name="Hatakeyama M."/>
            <person name="Aluri S."/>
            <person name="Balachadran M.T."/>
            <person name="Sivarajan S.R."/>
            <person name="Poveda L."/>
            <person name="Shimizu-Inatsugi R."/>
            <person name="Schlapbach R."/>
            <person name="Sreeman S.M."/>
            <person name="Shimizu K.K."/>
        </authorList>
    </citation>
    <scope>NUCLEOTIDE SEQUENCE</scope>
</reference>
<feature type="region of interest" description="Disordered" evidence="8">
    <location>
        <begin position="25"/>
        <end position="46"/>
    </location>
</feature>
<comment type="caution">
    <text evidence="11">The sequence shown here is derived from an EMBL/GenBank/DDBJ whole genome shotgun (WGS) entry which is preliminary data.</text>
</comment>
<proteinExistence type="inferred from homology"/>
<evidence type="ECO:0000256" key="2">
    <source>
        <dbReference type="ARBA" id="ARBA00005601"/>
    </source>
</evidence>
<evidence type="ECO:0000256" key="1">
    <source>
        <dbReference type="ARBA" id="ARBA00004496"/>
    </source>
</evidence>
<dbReference type="AlphaFoldDB" id="A0AAV5DE12"/>
<evidence type="ECO:0000259" key="9">
    <source>
        <dbReference type="Pfam" id="PF13086"/>
    </source>
</evidence>
<accession>A0AAV5DE12</accession>
<keyword evidence="3" id="KW-0963">Cytoplasm</keyword>
<dbReference type="Pfam" id="PF21634">
    <property type="entry name" value="MOV-10_beta-barrel"/>
    <property type="match status" value="1"/>
</dbReference>
<keyword evidence="7" id="KW-0067">ATP-binding</keyword>
<dbReference type="PANTHER" id="PTHR45418:SF1">
    <property type="entry name" value="CANCER_TESTIS ANTIGEN 55"/>
    <property type="match status" value="1"/>
</dbReference>
<feature type="domain" description="DNA2/NAM7 helicase helicase" evidence="9">
    <location>
        <begin position="242"/>
        <end position="309"/>
    </location>
</feature>
<dbReference type="GO" id="GO:0005524">
    <property type="term" value="F:ATP binding"/>
    <property type="evidence" value="ECO:0007669"/>
    <property type="project" value="UniProtKB-KW"/>
</dbReference>
<comment type="similarity">
    <text evidence="2">Belongs to the DNA2/NAM7 helicase family. SDE3 subfamily.</text>
</comment>
<feature type="domain" description="Helicase MOV-10-like beta-barrel" evidence="10">
    <location>
        <begin position="116"/>
        <end position="196"/>
    </location>
</feature>
<evidence type="ECO:0000313" key="12">
    <source>
        <dbReference type="Proteomes" id="UP001054889"/>
    </source>
</evidence>
<dbReference type="SUPFAM" id="SSF52540">
    <property type="entry name" value="P-loop containing nucleoside triphosphate hydrolases"/>
    <property type="match status" value="1"/>
</dbReference>
<dbReference type="Proteomes" id="UP001054889">
    <property type="component" value="Unassembled WGS sequence"/>
</dbReference>